<proteinExistence type="predicted"/>
<evidence type="ECO:0000259" key="1">
    <source>
        <dbReference type="Pfam" id="PF01261"/>
    </source>
</evidence>
<dbReference type="PANTHER" id="PTHR12110">
    <property type="entry name" value="HYDROXYPYRUVATE ISOMERASE"/>
    <property type="match status" value="1"/>
</dbReference>
<dbReference type="InterPro" id="IPR013022">
    <property type="entry name" value="Xyl_isomerase-like_TIM-brl"/>
</dbReference>
<dbReference type="SUPFAM" id="SSF51658">
    <property type="entry name" value="Xylose isomerase-like"/>
    <property type="match status" value="1"/>
</dbReference>
<dbReference type="Pfam" id="PF01261">
    <property type="entry name" value="AP_endonuc_2"/>
    <property type="match status" value="1"/>
</dbReference>
<reference evidence="2" key="2">
    <citation type="journal article" date="2021" name="PeerJ">
        <title>Extensive microbial diversity within the chicken gut microbiome revealed by metagenomics and culture.</title>
        <authorList>
            <person name="Gilroy R."/>
            <person name="Ravi A."/>
            <person name="Getino M."/>
            <person name="Pursley I."/>
            <person name="Horton D.L."/>
            <person name="Alikhan N.F."/>
            <person name="Baker D."/>
            <person name="Gharbi K."/>
            <person name="Hall N."/>
            <person name="Watson M."/>
            <person name="Adriaenssens E.M."/>
            <person name="Foster-Nyarko E."/>
            <person name="Jarju S."/>
            <person name="Secka A."/>
            <person name="Antonio M."/>
            <person name="Oren A."/>
            <person name="Chaudhuri R.R."/>
            <person name="La Ragione R."/>
            <person name="Hildebrand F."/>
            <person name="Pallen M.J."/>
        </authorList>
    </citation>
    <scope>NUCLEOTIDE SEQUENCE</scope>
    <source>
        <strain evidence="2">ChiGjej3B3-7149</strain>
    </source>
</reference>
<dbReference type="PANTHER" id="PTHR12110:SF41">
    <property type="entry name" value="INOSOSE DEHYDRATASE"/>
    <property type="match status" value="1"/>
</dbReference>
<keyword evidence="2" id="KW-0413">Isomerase</keyword>
<dbReference type="AlphaFoldDB" id="A0A9D1IY81"/>
<reference evidence="2" key="1">
    <citation type="submission" date="2020-10" db="EMBL/GenBank/DDBJ databases">
        <authorList>
            <person name="Gilroy R."/>
        </authorList>
    </citation>
    <scope>NUCLEOTIDE SEQUENCE</scope>
    <source>
        <strain evidence="2">ChiGjej3B3-7149</strain>
    </source>
</reference>
<comment type="caution">
    <text evidence="2">The sequence shown here is derived from an EMBL/GenBank/DDBJ whole genome shotgun (WGS) entry which is preliminary data.</text>
</comment>
<gene>
    <name evidence="2" type="ORF">IAD36_00315</name>
</gene>
<dbReference type="Gene3D" id="3.20.20.150">
    <property type="entry name" value="Divalent-metal-dependent TIM barrel enzymes"/>
    <property type="match status" value="1"/>
</dbReference>
<dbReference type="InterPro" id="IPR036237">
    <property type="entry name" value="Xyl_isomerase-like_sf"/>
</dbReference>
<sequence length="284" mass="30878">MFKIGTLADWFGVGPIEGIRESARCGASGVQLYAWNELDPSRVGRRLFRELRSVLSECSQEVTALCAELGGHGFEIAADNPRKVEYIKRAVDLAAALDCGVVTTHIGRVPEDRASGRWANMLSACREAGEYAVSKQVTLAVETGPEPVERLVSFIDECGPGIGVNYDPANLVMVTKADEVAGVYAAGSRIVHTHAKDGRCNFYAGPEEVYGIFAEGGIEALNTVSTYFTETPLGEGEVRWDEYLHALAEVGFDGYLTIEREVGRDAAADIRAAVRFLRKKLENL</sequence>
<organism evidence="2 3">
    <name type="scientific">Candidatus Scatomorpha intestinigallinarum</name>
    <dbReference type="NCBI Taxonomy" id="2840923"/>
    <lineage>
        <taxon>Bacteria</taxon>
        <taxon>Bacillati</taxon>
        <taxon>Bacillota</taxon>
        <taxon>Clostridia</taxon>
        <taxon>Eubacteriales</taxon>
        <taxon>Candidatus Scatomorpha</taxon>
    </lineage>
</organism>
<dbReference type="InterPro" id="IPR050312">
    <property type="entry name" value="IolE/XylAMocC-like"/>
</dbReference>
<evidence type="ECO:0000313" key="3">
    <source>
        <dbReference type="Proteomes" id="UP000824238"/>
    </source>
</evidence>
<protein>
    <submittedName>
        <fullName evidence="2">Sugar phosphate isomerase/epimerase</fullName>
    </submittedName>
</protein>
<dbReference type="EMBL" id="DVHH01000008">
    <property type="protein sequence ID" value="HIR54037.1"/>
    <property type="molecule type" value="Genomic_DNA"/>
</dbReference>
<evidence type="ECO:0000313" key="2">
    <source>
        <dbReference type="EMBL" id="HIR54037.1"/>
    </source>
</evidence>
<dbReference type="Proteomes" id="UP000824238">
    <property type="component" value="Unassembled WGS sequence"/>
</dbReference>
<name>A0A9D1IY81_9FIRM</name>
<dbReference type="GO" id="GO:0016853">
    <property type="term" value="F:isomerase activity"/>
    <property type="evidence" value="ECO:0007669"/>
    <property type="project" value="UniProtKB-KW"/>
</dbReference>
<feature type="domain" description="Xylose isomerase-like TIM barrel" evidence="1">
    <location>
        <begin position="20"/>
        <end position="279"/>
    </location>
</feature>
<accession>A0A9D1IY81</accession>